<dbReference type="Proteomes" id="UP001060104">
    <property type="component" value="Chromosome"/>
</dbReference>
<evidence type="ECO:0000313" key="2">
    <source>
        <dbReference type="EMBL" id="CUP41639.1"/>
    </source>
</evidence>
<keyword evidence="1" id="KW-0732">Signal</keyword>
<evidence type="ECO:0000313" key="4">
    <source>
        <dbReference type="Proteomes" id="UP000095606"/>
    </source>
</evidence>
<feature type="chain" id="PRO_5041127195" evidence="1">
    <location>
        <begin position="21"/>
        <end position="394"/>
    </location>
</feature>
<name>A0A3E5GDS8_9BACE</name>
<evidence type="ECO:0000313" key="5">
    <source>
        <dbReference type="Proteomes" id="UP001060104"/>
    </source>
</evidence>
<dbReference type="EMBL" id="CZAE01000011">
    <property type="protein sequence ID" value="CUP41639.1"/>
    <property type="molecule type" value="Genomic_DNA"/>
</dbReference>
<dbReference type="Pfam" id="PF16283">
    <property type="entry name" value="DUF4929"/>
    <property type="match status" value="1"/>
</dbReference>
<dbReference type="InterPro" id="IPR032562">
    <property type="entry name" value="DUF4929"/>
</dbReference>
<organism evidence="2 4">
    <name type="scientific">Bacteroides faecis</name>
    <dbReference type="NCBI Taxonomy" id="674529"/>
    <lineage>
        <taxon>Bacteria</taxon>
        <taxon>Pseudomonadati</taxon>
        <taxon>Bacteroidota</taxon>
        <taxon>Bacteroidia</taxon>
        <taxon>Bacteroidales</taxon>
        <taxon>Bacteroidaceae</taxon>
        <taxon>Bacteroides</taxon>
    </lineage>
</organism>
<accession>A0A174N6R6</accession>
<accession>A0A3E5GDS8</accession>
<reference evidence="2 4" key="1">
    <citation type="submission" date="2015-09" db="EMBL/GenBank/DDBJ databases">
        <authorList>
            <consortium name="Pathogen Informatics"/>
        </authorList>
    </citation>
    <scope>NUCLEOTIDE SEQUENCE [LARGE SCALE GENOMIC DNA]</scope>
    <source>
        <strain evidence="2 4">2789STDY5834846</strain>
    </source>
</reference>
<dbReference type="AlphaFoldDB" id="A0A3E5GDS8"/>
<protein>
    <submittedName>
        <fullName evidence="3">DUF4929 domain-containing protein</fullName>
    </submittedName>
    <submittedName>
        <fullName evidence="2">Putative lipoprotein</fullName>
    </submittedName>
</protein>
<dbReference type="PROSITE" id="PS51257">
    <property type="entry name" value="PROKAR_LIPOPROTEIN"/>
    <property type="match status" value="1"/>
</dbReference>
<evidence type="ECO:0000313" key="3">
    <source>
        <dbReference type="EMBL" id="UVQ73734.1"/>
    </source>
</evidence>
<keyword evidence="5" id="KW-1185">Reference proteome</keyword>
<proteinExistence type="predicted"/>
<gene>
    <name evidence="2" type="ORF">ERS852461_02528</name>
    <name evidence="3" type="ORF">NXY30_22420</name>
</gene>
<keyword evidence="2" id="KW-0449">Lipoprotein</keyword>
<reference evidence="3" key="2">
    <citation type="submission" date="2022-08" db="EMBL/GenBank/DDBJ databases">
        <title>Genome Sequencing of Bacteroides fragilis Group Isolates with Nanopore Technology.</title>
        <authorList>
            <person name="Tisza M.J."/>
            <person name="Smith D."/>
            <person name="Dekker J.P."/>
        </authorList>
    </citation>
    <scope>NUCLEOTIDE SEQUENCE</scope>
    <source>
        <strain evidence="3">BFG-527</strain>
    </source>
</reference>
<dbReference type="RefSeq" id="WP_055269674.1">
    <property type="nucleotide sequence ID" value="NZ_CABMFH010000008.1"/>
</dbReference>
<dbReference type="EMBL" id="CP103141">
    <property type="protein sequence ID" value="UVQ73734.1"/>
    <property type="molecule type" value="Genomic_DNA"/>
</dbReference>
<sequence>MKKFYVYAMGALILPFLASCGDDKEDSGYTGVNLIYLSAENPVVEETEATPLTVNVDLTKACEQNITLNFEILNDEKEILRLESNPVTIPAGSKSAIFQVVSNQKELLTEDTYFEIGISTFPLDNMKLNASLRVRVKPNPQIPELTEAQKILIEGYKSKYGIDLTDWLGAVTYHTKVESPASDYLPPFAEPFTKDFDGKTIITLSDQSTEELPVLKMVDDPMGLTEYLAWVLRKETIENDEFWYGEYASPAYAQIMELLNWNKANPGTFTMSLDGIKLKNISDGTATVDFLPVSVPDVRTIIPFEYVFSPWELQKKLIKEGNQIAIDLEEADGTANPAHYLQASDVAIDELEDGTFMPPVGKIDFKAKKLTFQFVFDHAYAGGYNRANVVYEKK</sequence>
<feature type="signal peptide" evidence="1">
    <location>
        <begin position="1"/>
        <end position="20"/>
    </location>
</feature>
<dbReference type="Proteomes" id="UP000095606">
    <property type="component" value="Unassembled WGS sequence"/>
</dbReference>
<evidence type="ECO:0000256" key="1">
    <source>
        <dbReference type="SAM" id="SignalP"/>
    </source>
</evidence>
<dbReference type="GeneID" id="69590938"/>